<proteinExistence type="predicted"/>
<evidence type="ECO:0000313" key="4">
    <source>
        <dbReference type="EMBL" id="SNU32859.1"/>
    </source>
</evidence>
<feature type="signal peptide" evidence="1">
    <location>
        <begin position="1"/>
        <end position="19"/>
    </location>
</feature>
<dbReference type="RefSeq" id="WP_004870464.1">
    <property type="nucleotide sequence ID" value="NZ_CABGKG010000017.1"/>
</dbReference>
<dbReference type="EMBL" id="FZTC01000007">
    <property type="protein sequence ID" value="SNU32859.1"/>
    <property type="molecule type" value="Genomic_DNA"/>
</dbReference>
<dbReference type="Proteomes" id="UP001458070">
    <property type="component" value="Unassembled WGS sequence"/>
</dbReference>
<reference evidence="2 6" key="3">
    <citation type="submission" date="2020-06" db="EMBL/GenBank/DDBJ databases">
        <title>REHAB project genomes.</title>
        <authorList>
            <person name="Shaw L.P."/>
        </authorList>
    </citation>
    <scope>NUCLEOTIDE SEQUENCE [LARGE SCALE GENOMIC DNA]</scope>
    <source>
        <strain evidence="2 6">RHBSTW-00092</strain>
    </source>
</reference>
<reference evidence="3 7" key="4">
    <citation type="submission" date="2024-04" db="EMBL/GenBank/DDBJ databases">
        <title>Draft genome assemblies of urinary isolates.</title>
        <authorList>
            <person name="Appleberry H."/>
            <person name="Kula A."/>
            <person name="Wolfe A.J."/>
            <person name="Putonti C."/>
        </authorList>
    </citation>
    <scope>NUCLEOTIDE SEQUENCE [LARGE SCALE GENOMIC DNA]</scope>
    <source>
        <strain evidence="3 7">UMB12529</strain>
    </source>
</reference>
<sequence length="103" mass="11431">MKTLPIIFLLTTFSAAALASEQDSAQACLSRGISKMAQDPGSDRLKHLVITDINTERYDEKIGSQHIATQLTATLEKEGNPVGKMLCLLENDRPLYVYFSDDR</sequence>
<reference evidence="5" key="2">
    <citation type="submission" date="2017-08" db="EMBL/GenBank/DDBJ databases">
        <authorList>
            <person name="Brisse S."/>
        </authorList>
    </citation>
    <scope>NUCLEOTIDE SEQUENCE [LARGE SCALE GENOMIC DNA]</scope>
    <source>
        <strain evidence="5">06D021</strain>
    </source>
</reference>
<dbReference type="EMBL" id="JABXRN010000001">
    <property type="protein sequence ID" value="MBA8123847.1"/>
    <property type="molecule type" value="Genomic_DNA"/>
</dbReference>
<evidence type="ECO:0000313" key="3">
    <source>
        <dbReference type="EMBL" id="MEM0626766.1"/>
    </source>
</evidence>
<evidence type="ECO:0000256" key="1">
    <source>
        <dbReference type="SAM" id="SignalP"/>
    </source>
</evidence>
<organism evidence="4 5">
    <name type="scientific">Klebsiella grimontii</name>
    <dbReference type="NCBI Taxonomy" id="2058152"/>
    <lineage>
        <taxon>Bacteria</taxon>
        <taxon>Pseudomonadati</taxon>
        <taxon>Pseudomonadota</taxon>
        <taxon>Gammaproteobacteria</taxon>
        <taxon>Enterobacterales</taxon>
        <taxon>Enterobacteriaceae</taxon>
        <taxon>Klebsiella/Raoultella group</taxon>
        <taxon>Klebsiella</taxon>
    </lineage>
</organism>
<evidence type="ECO:0000313" key="2">
    <source>
        <dbReference type="EMBL" id="MBA8123847.1"/>
    </source>
</evidence>
<gene>
    <name evidence="3" type="ORF">AAFL32_23075</name>
    <name evidence="2" type="ORF">HV064_08015</name>
    <name evidence="4" type="ORF">KOSB73_150082</name>
</gene>
<dbReference type="Proteomes" id="UP000557483">
    <property type="component" value="Unassembled WGS sequence"/>
</dbReference>
<dbReference type="GeneID" id="97397846"/>
<keyword evidence="1" id="KW-0732">Signal</keyword>
<name>A0A285AVZ5_9ENTR</name>
<evidence type="ECO:0000313" key="5">
    <source>
        <dbReference type="Proteomes" id="UP000220639"/>
    </source>
</evidence>
<dbReference type="Proteomes" id="UP000220639">
    <property type="component" value="Unassembled WGS sequence"/>
</dbReference>
<protein>
    <submittedName>
        <fullName evidence="4">Uncharacterized protein</fullName>
    </submittedName>
</protein>
<reference evidence="4" key="1">
    <citation type="submission" date="2017-08" db="EMBL/GenBank/DDBJ databases">
        <authorList>
            <person name="de Groot N.N."/>
        </authorList>
    </citation>
    <scope>NUCLEOTIDE SEQUENCE [LARGE SCALE GENOMIC DNA]</scope>
    <source>
        <strain evidence="4">06D021</strain>
    </source>
</reference>
<dbReference type="AlphaFoldDB" id="A0A285AVZ5"/>
<evidence type="ECO:0000313" key="6">
    <source>
        <dbReference type="Proteomes" id="UP000557483"/>
    </source>
</evidence>
<keyword evidence="7" id="KW-1185">Reference proteome</keyword>
<dbReference type="EMBL" id="JBCGEM010000023">
    <property type="protein sequence ID" value="MEM0626766.1"/>
    <property type="molecule type" value="Genomic_DNA"/>
</dbReference>
<accession>A0A285AVZ5</accession>
<feature type="chain" id="PRO_5044572162" evidence="1">
    <location>
        <begin position="20"/>
        <end position="103"/>
    </location>
</feature>
<evidence type="ECO:0000313" key="7">
    <source>
        <dbReference type="Proteomes" id="UP001458070"/>
    </source>
</evidence>